<dbReference type="PATRIC" id="fig|1385369.3.peg.1948"/>
<organism evidence="1 2">
    <name type="scientific">Skermanella stibiiresistens SB22</name>
    <dbReference type="NCBI Taxonomy" id="1385369"/>
    <lineage>
        <taxon>Bacteria</taxon>
        <taxon>Pseudomonadati</taxon>
        <taxon>Pseudomonadota</taxon>
        <taxon>Alphaproteobacteria</taxon>
        <taxon>Rhodospirillales</taxon>
        <taxon>Azospirillaceae</taxon>
        <taxon>Skermanella</taxon>
    </lineage>
</organism>
<comment type="caution">
    <text evidence="1">The sequence shown here is derived from an EMBL/GenBank/DDBJ whole genome shotgun (WGS) entry which is preliminary data.</text>
</comment>
<accession>W9H946</accession>
<reference evidence="1 2" key="1">
    <citation type="submission" date="2013-08" db="EMBL/GenBank/DDBJ databases">
        <title>The genome sequence of Skermanella stibiiresistens.</title>
        <authorList>
            <person name="Zhu W."/>
            <person name="Wang G."/>
        </authorList>
    </citation>
    <scope>NUCLEOTIDE SEQUENCE [LARGE SCALE GENOMIC DNA]</scope>
    <source>
        <strain evidence="1 2">SB22</strain>
    </source>
</reference>
<name>W9H946_9PROT</name>
<protein>
    <submittedName>
        <fullName evidence="1">Uncharacterized protein</fullName>
    </submittedName>
</protein>
<sequence length="40" mass="4511">MWFFAYVVMPIVVVALGYAAYRWDGLDHDDPADKHPGSAE</sequence>
<proteinExistence type="predicted"/>
<evidence type="ECO:0000313" key="2">
    <source>
        <dbReference type="Proteomes" id="UP000019486"/>
    </source>
</evidence>
<evidence type="ECO:0000313" key="1">
    <source>
        <dbReference type="EMBL" id="EWY41251.1"/>
    </source>
</evidence>
<gene>
    <name evidence="1" type="ORF">N825_31530</name>
</gene>
<keyword evidence="2" id="KW-1185">Reference proteome</keyword>
<dbReference type="Proteomes" id="UP000019486">
    <property type="component" value="Unassembled WGS sequence"/>
</dbReference>
<dbReference type="EMBL" id="AVFL01000005">
    <property type="protein sequence ID" value="EWY41251.1"/>
    <property type="molecule type" value="Genomic_DNA"/>
</dbReference>
<dbReference type="AlphaFoldDB" id="W9H946"/>